<dbReference type="PANTHER" id="PTHR11014:SF122">
    <property type="entry name" value="AMIDOHYDROLASE AMHX"/>
    <property type="match status" value="1"/>
</dbReference>
<dbReference type="CDD" id="cd08018">
    <property type="entry name" value="M20_Acy1_amhX-like"/>
    <property type="match status" value="1"/>
</dbReference>
<dbReference type="RefSeq" id="WP_142640565.1">
    <property type="nucleotide sequence ID" value="NZ_VDGI01000001.1"/>
</dbReference>
<proteinExistence type="predicted"/>
<evidence type="ECO:0000259" key="2">
    <source>
        <dbReference type="Pfam" id="PF07687"/>
    </source>
</evidence>
<reference evidence="3 4" key="1">
    <citation type="submission" date="2019-06" db="EMBL/GenBank/DDBJ databases">
        <title>Psychrobacillus vulpis sp. nov., a new species isolated from feces of a red fox that inhabits in The Tablas de Daimiel Natural Park, Albacete, Spain.</title>
        <authorList>
            <person name="Rodriguez M."/>
            <person name="Reina J.C."/>
            <person name="Bejar V."/>
            <person name="Llamas I."/>
        </authorList>
    </citation>
    <scope>NUCLEOTIDE SEQUENCE [LARGE SCALE GENOMIC DNA]</scope>
    <source>
        <strain evidence="3 4">Z8</strain>
    </source>
</reference>
<feature type="binding site" evidence="1">
    <location>
        <position position="91"/>
    </location>
    <ligand>
        <name>Mn(2+)</name>
        <dbReference type="ChEBI" id="CHEBI:29035"/>
        <label>2</label>
    </ligand>
</feature>
<name>A0A544TVG2_9BACI</name>
<feature type="binding site" evidence="1">
    <location>
        <position position="123"/>
    </location>
    <ligand>
        <name>Mn(2+)</name>
        <dbReference type="ChEBI" id="CHEBI:29035"/>
        <label>2</label>
    </ligand>
</feature>
<keyword evidence="3" id="KW-0378">Hydrolase</keyword>
<keyword evidence="4" id="KW-1185">Reference proteome</keyword>
<dbReference type="NCBIfam" id="TIGR01891">
    <property type="entry name" value="amidohydrolases"/>
    <property type="match status" value="1"/>
</dbReference>
<protein>
    <submittedName>
        <fullName evidence="3">Amidohydrolase</fullName>
    </submittedName>
</protein>
<keyword evidence="1" id="KW-0464">Manganese</keyword>
<dbReference type="Pfam" id="PF07687">
    <property type="entry name" value="M20_dimer"/>
    <property type="match status" value="1"/>
</dbReference>
<dbReference type="GO" id="GO:0046872">
    <property type="term" value="F:metal ion binding"/>
    <property type="evidence" value="ECO:0007669"/>
    <property type="project" value="UniProtKB-KW"/>
</dbReference>
<feature type="binding site" evidence="1">
    <location>
        <position position="89"/>
    </location>
    <ligand>
        <name>Mn(2+)</name>
        <dbReference type="ChEBI" id="CHEBI:29035"/>
        <label>2</label>
    </ligand>
</feature>
<dbReference type="InterPro" id="IPR037484">
    <property type="entry name" value="AmhX-like"/>
</dbReference>
<dbReference type="InterPro" id="IPR036264">
    <property type="entry name" value="Bact_exopeptidase_dim_dom"/>
</dbReference>
<dbReference type="PIRSF" id="PIRSF005962">
    <property type="entry name" value="Pept_M20D_amidohydro"/>
    <property type="match status" value="1"/>
</dbReference>
<feature type="binding site" evidence="1">
    <location>
        <position position="147"/>
    </location>
    <ligand>
        <name>Mn(2+)</name>
        <dbReference type="ChEBI" id="CHEBI:29035"/>
        <label>2</label>
    </ligand>
</feature>
<dbReference type="InterPro" id="IPR017439">
    <property type="entry name" value="Amidohydrolase"/>
</dbReference>
<keyword evidence="1" id="KW-0479">Metal-binding</keyword>
<feature type="binding site" evidence="1">
    <location>
        <position position="342"/>
    </location>
    <ligand>
        <name>Mn(2+)</name>
        <dbReference type="ChEBI" id="CHEBI:29035"/>
        <label>2</label>
    </ligand>
</feature>
<dbReference type="Gene3D" id="3.40.630.10">
    <property type="entry name" value="Zn peptidases"/>
    <property type="match status" value="1"/>
</dbReference>
<comment type="caution">
    <text evidence="3">The sequence shown here is derived from an EMBL/GenBank/DDBJ whole genome shotgun (WGS) entry which is preliminary data.</text>
</comment>
<dbReference type="OrthoDB" id="9776731at2"/>
<evidence type="ECO:0000313" key="3">
    <source>
        <dbReference type="EMBL" id="TQR21437.1"/>
    </source>
</evidence>
<dbReference type="SUPFAM" id="SSF55031">
    <property type="entry name" value="Bacterial exopeptidase dimerisation domain"/>
    <property type="match status" value="1"/>
</dbReference>
<comment type="cofactor">
    <cofactor evidence="1">
        <name>Mn(2+)</name>
        <dbReference type="ChEBI" id="CHEBI:29035"/>
    </cofactor>
    <text evidence="1">The Mn(2+) ion enhances activity.</text>
</comment>
<dbReference type="GO" id="GO:0016787">
    <property type="term" value="F:hydrolase activity"/>
    <property type="evidence" value="ECO:0007669"/>
    <property type="project" value="UniProtKB-KW"/>
</dbReference>
<evidence type="ECO:0000256" key="1">
    <source>
        <dbReference type="PIRSR" id="PIRSR005962-1"/>
    </source>
</evidence>
<dbReference type="AlphaFoldDB" id="A0A544TVG2"/>
<organism evidence="3 4">
    <name type="scientific">Psychrobacillus vulpis</name>
    <dbReference type="NCBI Taxonomy" id="2325572"/>
    <lineage>
        <taxon>Bacteria</taxon>
        <taxon>Bacillati</taxon>
        <taxon>Bacillota</taxon>
        <taxon>Bacilli</taxon>
        <taxon>Bacillales</taxon>
        <taxon>Bacillaceae</taxon>
        <taxon>Psychrobacillus</taxon>
    </lineage>
</organism>
<evidence type="ECO:0000313" key="4">
    <source>
        <dbReference type="Proteomes" id="UP000316626"/>
    </source>
</evidence>
<accession>A0A544TVG2</accession>
<dbReference type="Proteomes" id="UP000316626">
    <property type="component" value="Unassembled WGS sequence"/>
</dbReference>
<gene>
    <name evidence="3" type="ORF">FG384_00270</name>
</gene>
<dbReference type="Pfam" id="PF01546">
    <property type="entry name" value="Peptidase_M20"/>
    <property type="match status" value="1"/>
</dbReference>
<sequence length="370" mass="40761">MVSILEVEKDIKEIFSYLHEHPETSWNEVHTTKYIKELLEKEGCRVTSFNDCTGLFAEIGAGSPVVAIRADMDALWQEVDGVFRANHSCGHDAHMTMVIGAIRLLLATKFNGKIRFIFQPAEEKGNGALKMVEKGAVDDVNYLFGIHLRPIQELPSGKASPTIVHGAGCFMHAVITGDDSHGARPHLTSNAVDVITSINHLIKFINVDPQVPSSIKITSVQAGGDNKNIIPGNGNFSIDMRAQNNETMAILKEKALKVFHDVERLYNTKIEYYFESELPAAIVNEDAQDIMGKAISHVLGRENCTQPLVTSGGDDFHFYTIKKPELKATMIGLGCDLEPGLHHPKMTFNHDMLMTGSEILKEAALIALSK</sequence>
<dbReference type="SUPFAM" id="SSF53187">
    <property type="entry name" value="Zn-dependent exopeptidases"/>
    <property type="match status" value="1"/>
</dbReference>
<feature type="domain" description="Peptidase M20 dimerisation" evidence="2">
    <location>
        <begin position="171"/>
        <end position="258"/>
    </location>
</feature>
<dbReference type="PANTHER" id="PTHR11014">
    <property type="entry name" value="PEPTIDASE M20 FAMILY MEMBER"/>
    <property type="match status" value="1"/>
</dbReference>
<dbReference type="InterPro" id="IPR011650">
    <property type="entry name" value="Peptidase_M20_dimer"/>
</dbReference>
<dbReference type="Gene3D" id="3.30.70.360">
    <property type="match status" value="1"/>
</dbReference>
<dbReference type="InterPro" id="IPR002933">
    <property type="entry name" value="Peptidase_M20"/>
</dbReference>
<dbReference type="EMBL" id="VDGI01000001">
    <property type="protein sequence ID" value="TQR21437.1"/>
    <property type="molecule type" value="Genomic_DNA"/>
</dbReference>